<proteinExistence type="predicted"/>
<dbReference type="EMBL" id="JABWGN010000021">
    <property type="protein sequence ID" value="NUW37574.1"/>
    <property type="molecule type" value="Genomic_DNA"/>
</dbReference>
<keyword evidence="2" id="KW-1185">Reference proteome</keyword>
<protein>
    <submittedName>
        <fullName evidence="1">Uncharacterized protein</fullName>
    </submittedName>
</protein>
<dbReference type="Proteomes" id="UP000586042">
    <property type="component" value="Unassembled WGS sequence"/>
</dbReference>
<evidence type="ECO:0000313" key="2">
    <source>
        <dbReference type="Proteomes" id="UP000586042"/>
    </source>
</evidence>
<dbReference type="RefSeq" id="WP_175595012.1">
    <property type="nucleotide sequence ID" value="NZ_JABWGN010000021.1"/>
</dbReference>
<reference evidence="1 2" key="1">
    <citation type="submission" date="2020-06" db="EMBL/GenBank/DDBJ databases">
        <title>Nonomuraea sp. SMC257, a novel actinomycete isolated from soil.</title>
        <authorList>
            <person name="Chanama M."/>
        </authorList>
    </citation>
    <scope>NUCLEOTIDE SEQUENCE [LARGE SCALE GENOMIC DNA]</scope>
    <source>
        <strain evidence="1 2">SMC257</strain>
    </source>
</reference>
<evidence type="ECO:0000313" key="1">
    <source>
        <dbReference type="EMBL" id="NUW37574.1"/>
    </source>
</evidence>
<accession>A0A7Y6IG27</accession>
<organism evidence="1 2">
    <name type="scientific">Nonomuraea montanisoli</name>
    <dbReference type="NCBI Taxonomy" id="2741721"/>
    <lineage>
        <taxon>Bacteria</taxon>
        <taxon>Bacillati</taxon>
        <taxon>Actinomycetota</taxon>
        <taxon>Actinomycetes</taxon>
        <taxon>Streptosporangiales</taxon>
        <taxon>Streptosporangiaceae</taxon>
        <taxon>Nonomuraea</taxon>
    </lineage>
</organism>
<sequence length="99" mass="10708">MAELGATVGRVAMALEALILTRTLYSEPDARAKFSAKVAELSGRRTSSRARSCWPSASRKELTPDSLYPFAQVALVMLANTLRRDRGVIVEVVGIPSDS</sequence>
<name>A0A7Y6IG27_9ACTN</name>
<comment type="caution">
    <text evidence="1">The sequence shown here is derived from an EMBL/GenBank/DDBJ whole genome shotgun (WGS) entry which is preliminary data.</text>
</comment>
<gene>
    <name evidence="1" type="ORF">HTZ77_40160</name>
</gene>
<dbReference type="AlphaFoldDB" id="A0A7Y6IG27"/>